<proteinExistence type="inferred from homology"/>
<dbReference type="GO" id="GO:0008743">
    <property type="term" value="F:L-threonine 3-dehydrogenase activity"/>
    <property type="evidence" value="ECO:0007669"/>
    <property type="project" value="TreeGrafter"/>
</dbReference>
<dbReference type="GO" id="GO:0006567">
    <property type="term" value="P:L-threonine catabolic process"/>
    <property type="evidence" value="ECO:0007669"/>
    <property type="project" value="TreeGrafter"/>
</dbReference>
<name>A0A381RBE1_9ZZZZ</name>
<evidence type="ECO:0000256" key="1">
    <source>
        <dbReference type="ARBA" id="ARBA00007637"/>
    </source>
</evidence>
<gene>
    <name evidence="3" type="ORF">METZ01_LOCUS41939</name>
</gene>
<dbReference type="PANTHER" id="PTHR42687:SF1">
    <property type="entry name" value="L-THREONINE 3-DEHYDROGENASE, MITOCHONDRIAL"/>
    <property type="match status" value="1"/>
</dbReference>
<dbReference type="AlphaFoldDB" id="A0A381RBE1"/>
<dbReference type="Pfam" id="PF01370">
    <property type="entry name" value="Epimerase"/>
    <property type="match status" value="1"/>
</dbReference>
<dbReference type="EMBL" id="UINC01001803">
    <property type="protein sequence ID" value="SUZ89085.1"/>
    <property type="molecule type" value="Genomic_DNA"/>
</dbReference>
<organism evidence="3">
    <name type="scientific">marine metagenome</name>
    <dbReference type="NCBI Taxonomy" id="408172"/>
    <lineage>
        <taxon>unclassified sequences</taxon>
        <taxon>metagenomes</taxon>
        <taxon>ecological metagenomes</taxon>
    </lineage>
</organism>
<dbReference type="InterPro" id="IPR001509">
    <property type="entry name" value="Epimerase_deHydtase"/>
</dbReference>
<dbReference type="SUPFAM" id="SSF51735">
    <property type="entry name" value="NAD(P)-binding Rossmann-fold domains"/>
    <property type="match status" value="1"/>
</dbReference>
<dbReference type="InterPro" id="IPR036291">
    <property type="entry name" value="NAD(P)-bd_dom_sf"/>
</dbReference>
<accession>A0A381RBE1</accession>
<dbReference type="PANTHER" id="PTHR42687">
    <property type="entry name" value="L-THREONINE 3-DEHYDROGENASE"/>
    <property type="match status" value="1"/>
</dbReference>
<reference evidence="3" key="1">
    <citation type="submission" date="2018-05" db="EMBL/GenBank/DDBJ databases">
        <authorList>
            <person name="Lanie J.A."/>
            <person name="Ng W.-L."/>
            <person name="Kazmierczak K.M."/>
            <person name="Andrzejewski T.M."/>
            <person name="Davidsen T.M."/>
            <person name="Wayne K.J."/>
            <person name="Tettelin H."/>
            <person name="Glass J.I."/>
            <person name="Rusch D."/>
            <person name="Podicherti R."/>
            <person name="Tsui H.-C.T."/>
            <person name="Winkler M.E."/>
        </authorList>
    </citation>
    <scope>NUCLEOTIDE SEQUENCE</scope>
</reference>
<evidence type="ECO:0000259" key="2">
    <source>
        <dbReference type="Pfam" id="PF01370"/>
    </source>
</evidence>
<dbReference type="InterPro" id="IPR051225">
    <property type="entry name" value="NAD(P)_epim/dehydratase"/>
</dbReference>
<protein>
    <recommendedName>
        <fullName evidence="2">NAD-dependent epimerase/dehydratase domain-containing protein</fullName>
    </recommendedName>
</protein>
<dbReference type="Gene3D" id="3.40.50.720">
    <property type="entry name" value="NAD(P)-binding Rossmann-like Domain"/>
    <property type="match status" value="1"/>
</dbReference>
<evidence type="ECO:0000313" key="3">
    <source>
        <dbReference type="EMBL" id="SUZ89085.1"/>
    </source>
</evidence>
<sequence>MFKYRLIPPPRMASPGDRILVTGALGQIGTDLVEELRARHGTDSVIASDVREVPGHPFLEDGPFRLLSVLDGDGMDSVVKGDGVGTIYHLAAILSAAGEKNPDLCQRVNVGGMTNVLETAMINDLRVYAPSSIAVFGPDAPKIAAQDSSLNPTTTYGETKRTGEALAGEYLTSFGVDCRGIRYPGLVSWQAPAGGGTTDYAVEIFHAALEKGHYECFVGPDTRLPMMYIDDAIRATLELMDAPADSLGPSRAGYNVSGISFTALELADAIAERIDGFTCDFVPDERQAYADSWPAAVDDSAAREDWGWKAEYDLDAMVDAMIEGLSSN</sequence>
<comment type="similarity">
    <text evidence="1">Belongs to the NAD(P)-dependent epimerase/dehydratase family.</text>
</comment>
<feature type="domain" description="NAD-dependent epimerase/dehydratase" evidence="2">
    <location>
        <begin position="19"/>
        <end position="246"/>
    </location>
</feature>